<proteinExistence type="predicted"/>
<dbReference type="RefSeq" id="WP_092860511.1">
    <property type="nucleotide sequence ID" value="NZ_FOQH01000006.1"/>
</dbReference>
<organism evidence="1 2">
    <name type="scientific">Albimonas pacifica</name>
    <dbReference type="NCBI Taxonomy" id="1114924"/>
    <lineage>
        <taxon>Bacteria</taxon>
        <taxon>Pseudomonadati</taxon>
        <taxon>Pseudomonadota</taxon>
        <taxon>Alphaproteobacteria</taxon>
        <taxon>Rhodobacterales</taxon>
        <taxon>Paracoccaceae</taxon>
        <taxon>Albimonas</taxon>
    </lineage>
</organism>
<gene>
    <name evidence="1" type="ORF">SAMN05216258_106156</name>
</gene>
<evidence type="ECO:0000313" key="1">
    <source>
        <dbReference type="EMBL" id="SFI38791.1"/>
    </source>
</evidence>
<evidence type="ECO:0000313" key="2">
    <source>
        <dbReference type="Proteomes" id="UP000199377"/>
    </source>
</evidence>
<name>A0A1I3HT09_9RHOB</name>
<dbReference type="EMBL" id="FOQH01000006">
    <property type="protein sequence ID" value="SFI38791.1"/>
    <property type="molecule type" value="Genomic_DNA"/>
</dbReference>
<reference evidence="1 2" key="1">
    <citation type="submission" date="2016-10" db="EMBL/GenBank/DDBJ databases">
        <authorList>
            <person name="de Groot N.N."/>
        </authorList>
    </citation>
    <scope>NUCLEOTIDE SEQUENCE [LARGE SCALE GENOMIC DNA]</scope>
    <source>
        <strain evidence="1 2">CGMCC 1.11030</strain>
    </source>
</reference>
<protein>
    <submittedName>
        <fullName evidence="1">Uncharacterized protein</fullName>
    </submittedName>
</protein>
<keyword evidence="2" id="KW-1185">Reference proteome</keyword>
<dbReference type="Pfam" id="PF05990">
    <property type="entry name" value="DUF900"/>
    <property type="match status" value="1"/>
</dbReference>
<dbReference type="Proteomes" id="UP000199377">
    <property type="component" value="Unassembled WGS sequence"/>
</dbReference>
<dbReference type="InterPro" id="IPR010297">
    <property type="entry name" value="DUF900_hydrolase"/>
</dbReference>
<dbReference type="AlphaFoldDB" id="A0A1I3HT09"/>
<sequence length="133" mass="14019">MDPFAGLDARDYARLDELLYVTGRRPARTISVASVEEVGILPAGPTDLPAILPEDPAVAAAGDAFARRVDERLALSGRGDVFIFGHGCNGTFECPLPVSSAWRRDLGDAGAFIAVSWPAKPARLEAAARAWGG</sequence>
<accession>A0A1I3HT09</accession>